<protein>
    <submittedName>
        <fullName evidence="2">Uncharacterized protein</fullName>
    </submittedName>
</protein>
<dbReference type="PANTHER" id="PTHR36809">
    <property type="entry name" value="TRANSMEMBRANE PROTEIN"/>
    <property type="match status" value="1"/>
</dbReference>
<reference evidence="2 3" key="1">
    <citation type="journal article" date="2020" name="Nat. Commun.">
        <title>Genome of Tripterygium wilfordii and identification of cytochrome P450 involved in triptolide biosynthesis.</title>
        <authorList>
            <person name="Tu L."/>
            <person name="Su P."/>
            <person name="Zhang Z."/>
            <person name="Gao L."/>
            <person name="Wang J."/>
            <person name="Hu T."/>
            <person name="Zhou J."/>
            <person name="Zhang Y."/>
            <person name="Zhao Y."/>
            <person name="Liu Y."/>
            <person name="Song Y."/>
            <person name="Tong Y."/>
            <person name="Lu Y."/>
            <person name="Yang J."/>
            <person name="Xu C."/>
            <person name="Jia M."/>
            <person name="Peters R.J."/>
            <person name="Huang L."/>
            <person name="Gao W."/>
        </authorList>
    </citation>
    <scope>NUCLEOTIDE SEQUENCE [LARGE SCALE GENOMIC DNA]</scope>
    <source>
        <strain evidence="3">cv. XIE 37</strain>
        <tissue evidence="2">Leaf</tissue>
    </source>
</reference>
<keyword evidence="1" id="KW-1133">Transmembrane helix</keyword>
<evidence type="ECO:0000256" key="1">
    <source>
        <dbReference type="SAM" id="Phobius"/>
    </source>
</evidence>
<name>A0A7J7C2W5_TRIWF</name>
<gene>
    <name evidence="2" type="ORF">HS088_TW21G00600</name>
</gene>
<evidence type="ECO:0000313" key="2">
    <source>
        <dbReference type="EMBL" id="KAF5728453.1"/>
    </source>
</evidence>
<comment type="caution">
    <text evidence="2">The sequence shown here is derived from an EMBL/GenBank/DDBJ whole genome shotgun (WGS) entry which is preliminary data.</text>
</comment>
<keyword evidence="1" id="KW-0812">Transmembrane</keyword>
<dbReference type="InParanoid" id="A0A7J7C2W5"/>
<keyword evidence="1" id="KW-0472">Membrane</keyword>
<dbReference type="Proteomes" id="UP000593562">
    <property type="component" value="Unassembled WGS sequence"/>
</dbReference>
<feature type="transmembrane region" description="Helical" evidence="1">
    <location>
        <begin position="64"/>
        <end position="84"/>
    </location>
</feature>
<dbReference type="PANTHER" id="PTHR36809:SF1">
    <property type="entry name" value="TRANSMEMBRANE PROTEIN"/>
    <property type="match status" value="1"/>
</dbReference>
<organism evidence="2 3">
    <name type="scientific">Tripterygium wilfordii</name>
    <name type="common">Thunder God vine</name>
    <dbReference type="NCBI Taxonomy" id="458696"/>
    <lineage>
        <taxon>Eukaryota</taxon>
        <taxon>Viridiplantae</taxon>
        <taxon>Streptophyta</taxon>
        <taxon>Embryophyta</taxon>
        <taxon>Tracheophyta</taxon>
        <taxon>Spermatophyta</taxon>
        <taxon>Magnoliopsida</taxon>
        <taxon>eudicotyledons</taxon>
        <taxon>Gunneridae</taxon>
        <taxon>Pentapetalae</taxon>
        <taxon>rosids</taxon>
        <taxon>fabids</taxon>
        <taxon>Celastrales</taxon>
        <taxon>Celastraceae</taxon>
        <taxon>Tripterygium</taxon>
    </lineage>
</organism>
<keyword evidence="3" id="KW-1185">Reference proteome</keyword>
<sequence length="127" mass="13548">METVTATSSPTITFPSSNLSSTNILKKYSKSTVTLISRKGINRPIKTTAISDVSASANPAEAEVTWQIIVGAIAGITPFVVAGIEFSKRIEGFSHGSHGKGFSLAEISHYHSILLLENPAQKLYCPL</sequence>
<dbReference type="AlphaFoldDB" id="A0A7J7C2W5"/>
<proteinExistence type="predicted"/>
<accession>A0A7J7C2W5</accession>
<dbReference type="EMBL" id="JAAARO010000021">
    <property type="protein sequence ID" value="KAF5728453.1"/>
    <property type="molecule type" value="Genomic_DNA"/>
</dbReference>
<evidence type="ECO:0000313" key="3">
    <source>
        <dbReference type="Proteomes" id="UP000593562"/>
    </source>
</evidence>